<feature type="signal peptide" evidence="2">
    <location>
        <begin position="1"/>
        <end position="26"/>
    </location>
</feature>
<gene>
    <name evidence="3" type="ORF">SAMN04487935_2494</name>
</gene>
<evidence type="ECO:0000313" key="3">
    <source>
        <dbReference type="EMBL" id="SDK06845.1"/>
    </source>
</evidence>
<protein>
    <submittedName>
        <fullName evidence="3">Uncharacterized protein</fullName>
    </submittedName>
</protein>
<name>A0A1G8YXR0_9FLAO</name>
<dbReference type="STRING" id="1128970.SAMN04487935_2494"/>
<evidence type="ECO:0000256" key="1">
    <source>
        <dbReference type="SAM" id="MobiDB-lite"/>
    </source>
</evidence>
<accession>A0A1G8YXR0</accession>
<feature type="region of interest" description="Disordered" evidence="1">
    <location>
        <begin position="29"/>
        <end position="69"/>
    </location>
</feature>
<sequence length="69" mass="7067">MTKLMRSGLVLLFAVIATTMVSCKNAEPTVTETETSTTADTTVTAMPATVDTTGTAPVDTAGTGTKKMP</sequence>
<dbReference type="Proteomes" id="UP000199580">
    <property type="component" value="Unassembled WGS sequence"/>
</dbReference>
<feature type="chain" id="PRO_5011523774" evidence="2">
    <location>
        <begin position="27"/>
        <end position="69"/>
    </location>
</feature>
<evidence type="ECO:0000313" key="4">
    <source>
        <dbReference type="Proteomes" id="UP000199580"/>
    </source>
</evidence>
<dbReference type="RefSeq" id="WP_091395921.1">
    <property type="nucleotide sequence ID" value="NZ_BKAI01000006.1"/>
</dbReference>
<organism evidence="3 4">
    <name type="scientific">Flavobacterium noncentrifugens</name>
    <dbReference type="NCBI Taxonomy" id="1128970"/>
    <lineage>
        <taxon>Bacteria</taxon>
        <taxon>Pseudomonadati</taxon>
        <taxon>Bacteroidota</taxon>
        <taxon>Flavobacteriia</taxon>
        <taxon>Flavobacteriales</taxon>
        <taxon>Flavobacteriaceae</taxon>
        <taxon>Flavobacterium</taxon>
    </lineage>
</organism>
<dbReference type="EMBL" id="FNEZ01000003">
    <property type="protein sequence ID" value="SDK06845.1"/>
    <property type="molecule type" value="Genomic_DNA"/>
</dbReference>
<reference evidence="3 4" key="1">
    <citation type="submission" date="2016-10" db="EMBL/GenBank/DDBJ databases">
        <authorList>
            <person name="de Groot N.N."/>
        </authorList>
    </citation>
    <scope>NUCLEOTIDE SEQUENCE [LARGE SCALE GENOMIC DNA]</scope>
    <source>
        <strain evidence="3 4">CGMCC 1.10076</strain>
    </source>
</reference>
<keyword evidence="4" id="KW-1185">Reference proteome</keyword>
<proteinExistence type="predicted"/>
<feature type="compositionally biased region" description="Low complexity" evidence="1">
    <location>
        <begin position="29"/>
        <end position="53"/>
    </location>
</feature>
<dbReference type="PROSITE" id="PS51257">
    <property type="entry name" value="PROKAR_LIPOPROTEIN"/>
    <property type="match status" value="1"/>
</dbReference>
<keyword evidence="2" id="KW-0732">Signal</keyword>
<evidence type="ECO:0000256" key="2">
    <source>
        <dbReference type="SAM" id="SignalP"/>
    </source>
</evidence>
<dbReference type="AlphaFoldDB" id="A0A1G8YXR0"/>